<dbReference type="Proteomes" id="UP001217089">
    <property type="component" value="Unassembled WGS sequence"/>
</dbReference>
<accession>A0ABQ9F6L0</accession>
<name>A0ABQ9F6L0_TEGGR</name>
<comment type="caution">
    <text evidence="1">The sequence shown here is derived from an EMBL/GenBank/DDBJ whole genome shotgun (WGS) entry which is preliminary data.</text>
</comment>
<evidence type="ECO:0000313" key="2">
    <source>
        <dbReference type="Proteomes" id="UP001217089"/>
    </source>
</evidence>
<organism evidence="1 2">
    <name type="scientific">Tegillarca granosa</name>
    <name type="common">Malaysian cockle</name>
    <name type="synonym">Anadara granosa</name>
    <dbReference type="NCBI Taxonomy" id="220873"/>
    <lineage>
        <taxon>Eukaryota</taxon>
        <taxon>Metazoa</taxon>
        <taxon>Spiralia</taxon>
        <taxon>Lophotrochozoa</taxon>
        <taxon>Mollusca</taxon>
        <taxon>Bivalvia</taxon>
        <taxon>Autobranchia</taxon>
        <taxon>Pteriomorphia</taxon>
        <taxon>Arcoida</taxon>
        <taxon>Arcoidea</taxon>
        <taxon>Arcidae</taxon>
        <taxon>Tegillarca</taxon>
    </lineage>
</organism>
<sequence>MFEALDKISEHFFHKPSEKCMKGLKSMNPSGKCMELCGKCMELSGKCGHFLLQIPYSYISNSAITVK</sequence>
<gene>
    <name evidence="1" type="ORF">KUTeg_011212</name>
</gene>
<dbReference type="EMBL" id="JARBDR010000524">
    <property type="protein sequence ID" value="KAJ8311233.1"/>
    <property type="molecule type" value="Genomic_DNA"/>
</dbReference>
<evidence type="ECO:0000313" key="1">
    <source>
        <dbReference type="EMBL" id="KAJ8311233.1"/>
    </source>
</evidence>
<proteinExistence type="predicted"/>
<reference evidence="1 2" key="1">
    <citation type="submission" date="2022-12" db="EMBL/GenBank/DDBJ databases">
        <title>Chromosome-level genome of Tegillarca granosa.</title>
        <authorList>
            <person name="Kim J."/>
        </authorList>
    </citation>
    <scope>NUCLEOTIDE SEQUENCE [LARGE SCALE GENOMIC DNA]</scope>
    <source>
        <strain evidence="1">Teg-2019</strain>
        <tissue evidence="1">Adductor muscle</tissue>
    </source>
</reference>
<protein>
    <submittedName>
        <fullName evidence="1">Uncharacterized protein</fullName>
    </submittedName>
</protein>
<keyword evidence="2" id="KW-1185">Reference proteome</keyword>